<dbReference type="PANTHER" id="PTHR43280:SF30">
    <property type="entry name" value="MMSAB OPERON REGULATORY PROTEIN"/>
    <property type="match status" value="1"/>
</dbReference>
<gene>
    <name evidence="6" type="ORF">KB584_11660</name>
</gene>
<keyword evidence="2" id="KW-0238">DNA-binding</keyword>
<accession>A0AAE4Q6U5</accession>
<dbReference type="RefSeq" id="WP_317610696.1">
    <property type="nucleotide sequence ID" value="NZ_JAGQEX010000046.1"/>
</dbReference>
<sequence>AEIARQFHMSESKLRKLFKQEKHMTILQYFLHLKIEVAKQLLGEGKTLAHIAELLQFSTSANFSRTFKRVVGISPLKYAQQNNLTSRQTSKGQTQKDPEESH</sequence>
<comment type="caution">
    <text evidence="6">The sequence shown here is derived from an EMBL/GenBank/DDBJ whole genome shotgun (WGS) entry which is preliminary data.</text>
</comment>
<dbReference type="SMART" id="SM00342">
    <property type="entry name" value="HTH_ARAC"/>
    <property type="match status" value="1"/>
</dbReference>
<dbReference type="GO" id="GO:0003700">
    <property type="term" value="F:DNA-binding transcription factor activity"/>
    <property type="evidence" value="ECO:0007669"/>
    <property type="project" value="InterPro"/>
</dbReference>
<evidence type="ECO:0000256" key="4">
    <source>
        <dbReference type="SAM" id="MobiDB-lite"/>
    </source>
</evidence>
<evidence type="ECO:0000313" key="7">
    <source>
        <dbReference type="Proteomes" id="UP001186118"/>
    </source>
</evidence>
<dbReference type="GO" id="GO:0043565">
    <property type="term" value="F:sequence-specific DNA binding"/>
    <property type="evidence" value="ECO:0007669"/>
    <property type="project" value="InterPro"/>
</dbReference>
<dbReference type="InterPro" id="IPR018060">
    <property type="entry name" value="HTH_AraC"/>
</dbReference>
<keyword evidence="1" id="KW-0805">Transcription regulation</keyword>
<dbReference type="AlphaFoldDB" id="A0AAE4Q6U5"/>
<feature type="non-terminal residue" evidence="6">
    <location>
        <position position="1"/>
    </location>
</feature>
<dbReference type="Gene3D" id="1.10.10.60">
    <property type="entry name" value="Homeodomain-like"/>
    <property type="match status" value="2"/>
</dbReference>
<protein>
    <submittedName>
        <fullName evidence="6">Helix-turn-helix domain-containing protein</fullName>
    </submittedName>
</protein>
<keyword evidence="3" id="KW-0804">Transcription</keyword>
<dbReference type="Pfam" id="PF12833">
    <property type="entry name" value="HTH_18"/>
    <property type="match status" value="1"/>
</dbReference>
<feature type="domain" description="HTH araC/xylS-type" evidence="5">
    <location>
        <begin position="1"/>
        <end position="81"/>
    </location>
</feature>
<evidence type="ECO:0000256" key="2">
    <source>
        <dbReference type="ARBA" id="ARBA00023125"/>
    </source>
</evidence>
<name>A0AAE4Q6U5_STRCB</name>
<dbReference type="InterPro" id="IPR009057">
    <property type="entry name" value="Homeodomain-like_sf"/>
</dbReference>
<feature type="region of interest" description="Disordered" evidence="4">
    <location>
        <begin position="82"/>
        <end position="102"/>
    </location>
</feature>
<dbReference type="SUPFAM" id="SSF46689">
    <property type="entry name" value="Homeodomain-like"/>
    <property type="match status" value="1"/>
</dbReference>
<evidence type="ECO:0000256" key="3">
    <source>
        <dbReference type="ARBA" id="ARBA00023163"/>
    </source>
</evidence>
<organism evidence="6 7">
    <name type="scientific">Streptococcus canis</name>
    <dbReference type="NCBI Taxonomy" id="1329"/>
    <lineage>
        <taxon>Bacteria</taxon>
        <taxon>Bacillati</taxon>
        <taxon>Bacillota</taxon>
        <taxon>Bacilli</taxon>
        <taxon>Lactobacillales</taxon>
        <taxon>Streptococcaceae</taxon>
        <taxon>Streptococcus</taxon>
    </lineage>
</organism>
<evidence type="ECO:0000313" key="6">
    <source>
        <dbReference type="EMBL" id="MDV5978065.1"/>
    </source>
</evidence>
<evidence type="ECO:0000256" key="1">
    <source>
        <dbReference type="ARBA" id="ARBA00023015"/>
    </source>
</evidence>
<evidence type="ECO:0000259" key="5">
    <source>
        <dbReference type="PROSITE" id="PS01124"/>
    </source>
</evidence>
<feature type="compositionally biased region" description="Polar residues" evidence="4">
    <location>
        <begin position="82"/>
        <end position="93"/>
    </location>
</feature>
<reference evidence="6" key="1">
    <citation type="submission" date="2021-04" db="EMBL/GenBank/DDBJ databases">
        <title>Draft genomes of 20 S. canis strains.</title>
        <authorList>
            <person name="Pagnossin D."/>
            <person name="Weir W."/>
            <person name="Smith A."/>
            <person name="Ure R."/>
            <person name="Oravcova K."/>
        </authorList>
    </citation>
    <scope>NUCLEOTIDE SEQUENCE</scope>
    <source>
        <strain evidence="6">284</strain>
    </source>
</reference>
<proteinExistence type="predicted"/>
<dbReference type="PROSITE" id="PS01124">
    <property type="entry name" value="HTH_ARAC_FAMILY_2"/>
    <property type="match status" value="1"/>
</dbReference>
<dbReference type="Proteomes" id="UP001186118">
    <property type="component" value="Unassembled WGS sequence"/>
</dbReference>
<dbReference type="PANTHER" id="PTHR43280">
    <property type="entry name" value="ARAC-FAMILY TRANSCRIPTIONAL REGULATOR"/>
    <property type="match status" value="1"/>
</dbReference>
<dbReference type="EMBL" id="JAGQEX010000046">
    <property type="protein sequence ID" value="MDV5978065.1"/>
    <property type="molecule type" value="Genomic_DNA"/>
</dbReference>